<dbReference type="InterPro" id="IPR001098">
    <property type="entry name" value="DNA-dir_DNA_pol_A_palm_dom"/>
</dbReference>
<dbReference type="EC" id="2.7.7.7" evidence="2 15"/>
<dbReference type="InterPro" id="IPR002298">
    <property type="entry name" value="DNA_polymerase_A"/>
</dbReference>
<comment type="similarity">
    <text evidence="1 16">Belongs to the DNA polymerase type-A family.</text>
</comment>
<evidence type="ECO:0000256" key="3">
    <source>
        <dbReference type="ARBA" id="ARBA00020311"/>
    </source>
</evidence>
<dbReference type="Pfam" id="PF00476">
    <property type="entry name" value="DNA_pol_A"/>
    <property type="match status" value="1"/>
</dbReference>
<dbReference type="CDD" id="cd06139">
    <property type="entry name" value="DNA_polA_I_Ecoli_like_exo"/>
    <property type="match status" value="1"/>
</dbReference>
<keyword evidence="4 16" id="KW-0808">Transferase</keyword>
<dbReference type="SUPFAM" id="SSF56672">
    <property type="entry name" value="DNA/RNA polymerases"/>
    <property type="match status" value="1"/>
</dbReference>
<evidence type="ECO:0000313" key="20">
    <source>
        <dbReference type="EMBL" id="RDU72869.1"/>
    </source>
</evidence>
<dbReference type="PRINTS" id="PR00868">
    <property type="entry name" value="DNAPOLI"/>
</dbReference>
<evidence type="ECO:0000256" key="12">
    <source>
        <dbReference type="ARBA" id="ARBA00023125"/>
    </source>
</evidence>
<dbReference type="GO" id="GO:0006302">
    <property type="term" value="P:double-strand break repair"/>
    <property type="evidence" value="ECO:0007669"/>
    <property type="project" value="TreeGrafter"/>
</dbReference>
<accession>A0A3D8J5V3</accession>
<dbReference type="SMART" id="SM00482">
    <property type="entry name" value="POLAc"/>
    <property type="match status" value="1"/>
</dbReference>
<feature type="domain" description="5'-3' exonuclease" evidence="18">
    <location>
        <begin position="1"/>
        <end position="263"/>
    </location>
</feature>
<dbReference type="InterPro" id="IPR018320">
    <property type="entry name" value="DNA_polymerase_1"/>
</dbReference>
<comment type="catalytic activity">
    <reaction evidence="14 16">
        <text>DNA(n) + a 2'-deoxyribonucleoside 5'-triphosphate = DNA(n+1) + diphosphate</text>
        <dbReference type="Rhea" id="RHEA:22508"/>
        <dbReference type="Rhea" id="RHEA-COMP:17339"/>
        <dbReference type="Rhea" id="RHEA-COMP:17340"/>
        <dbReference type="ChEBI" id="CHEBI:33019"/>
        <dbReference type="ChEBI" id="CHEBI:61560"/>
        <dbReference type="ChEBI" id="CHEBI:173112"/>
        <dbReference type="EC" id="2.7.7.7"/>
    </reaction>
</comment>
<dbReference type="InterPro" id="IPR029060">
    <property type="entry name" value="PIN-like_dom_sf"/>
</dbReference>
<dbReference type="GO" id="GO:0008409">
    <property type="term" value="F:5'-3' exonuclease activity"/>
    <property type="evidence" value="ECO:0007669"/>
    <property type="project" value="UniProtKB-UniRule"/>
</dbReference>
<reference evidence="20 21" key="1">
    <citation type="submission" date="2018-04" db="EMBL/GenBank/DDBJ databases">
        <title>Novel Campyloabacter and Helicobacter Species and Strains.</title>
        <authorList>
            <person name="Mannion A.J."/>
            <person name="Shen Z."/>
            <person name="Fox J.G."/>
        </authorList>
    </citation>
    <scope>NUCLEOTIDE SEQUENCE [LARGE SCALE GENOMIC DNA]</scope>
    <source>
        <strain evidence="20 21">MIT 97-5075</strain>
    </source>
</reference>
<dbReference type="InterPro" id="IPR008918">
    <property type="entry name" value="HhH2"/>
</dbReference>
<keyword evidence="10 16" id="KW-0269">Exonuclease</keyword>
<evidence type="ECO:0000256" key="1">
    <source>
        <dbReference type="ARBA" id="ARBA00007705"/>
    </source>
</evidence>
<evidence type="ECO:0000256" key="9">
    <source>
        <dbReference type="ARBA" id="ARBA00022801"/>
    </source>
</evidence>
<keyword evidence="6 16" id="KW-0235">DNA replication</keyword>
<dbReference type="SUPFAM" id="SSF53098">
    <property type="entry name" value="Ribonuclease H-like"/>
    <property type="match status" value="1"/>
</dbReference>
<evidence type="ECO:0000259" key="19">
    <source>
        <dbReference type="SMART" id="SM00482"/>
    </source>
</evidence>
<evidence type="ECO:0000256" key="11">
    <source>
        <dbReference type="ARBA" id="ARBA00022932"/>
    </source>
</evidence>
<dbReference type="OrthoDB" id="9806424at2"/>
<dbReference type="SMART" id="SM00474">
    <property type="entry name" value="35EXOc"/>
    <property type="match status" value="1"/>
</dbReference>
<dbReference type="SMART" id="SM00475">
    <property type="entry name" value="53EXOc"/>
    <property type="match status" value="1"/>
</dbReference>
<organism evidence="20 21">
    <name type="scientific">Helicobacter aurati</name>
    <dbReference type="NCBI Taxonomy" id="137778"/>
    <lineage>
        <taxon>Bacteria</taxon>
        <taxon>Pseudomonadati</taxon>
        <taxon>Campylobacterota</taxon>
        <taxon>Epsilonproteobacteria</taxon>
        <taxon>Campylobacterales</taxon>
        <taxon>Helicobacteraceae</taxon>
        <taxon>Helicobacter</taxon>
    </lineage>
</organism>
<keyword evidence="11 16" id="KW-0239">DNA-directed DNA polymerase</keyword>
<keyword evidence="9 16" id="KW-0378">Hydrolase</keyword>
<dbReference type="InterPro" id="IPR036397">
    <property type="entry name" value="RNaseH_sf"/>
</dbReference>
<evidence type="ECO:0000256" key="5">
    <source>
        <dbReference type="ARBA" id="ARBA00022695"/>
    </source>
</evidence>
<dbReference type="CDD" id="cd08637">
    <property type="entry name" value="DNA_pol_A_pol_I_C"/>
    <property type="match status" value="1"/>
</dbReference>
<dbReference type="InterPro" id="IPR012337">
    <property type="entry name" value="RNaseH-like_sf"/>
</dbReference>
<comment type="caution">
    <text evidence="20">The sequence shown here is derived from an EMBL/GenBank/DDBJ whole genome shotgun (WGS) entry which is preliminary data.</text>
</comment>
<comment type="function">
    <text evidence="16">In addition to polymerase activity, this DNA polymerase exhibits 3'-5' and 5'-3' exonuclease activity.</text>
</comment>
<keyword evidence="8 16" id="KW-0227">DNA damage</keyword>
<evidence type="ECO:0000256" key="6">
    <source>
        <dbReference type="ARBA" id="ARBA00022705"/>
    </source>
</evidence>
<dbReference type="SUPFAM" id="SSF47807">
    <property type="entry name" value="5' to 3' exonuclease, C-terminal subdomain"/>
    <property type="match status" value="1"/>
</dbReference>
<evidence type="ECO:0000256" key="15">
    <source>
        <dbReference type="NCBIfam" id="TIGR00593"/>
    </source>
</evidence>
<dbReference type="Pfam" id="PF02739">
    <property type="entry name" value="5_3_exonuc_N"/>
    <property type="match status" value="1"/>
</dbReference>
<dbReference type="GO" id="GO:0008408">
    <property type="term" value="F:3'-5' exonuclease activity"/>
    <property type="evidence" value="ECO:0007669"/>
    <property type="project" value="UniProtKB-UniRule"/>
</dbReference>
<dbReference type="SMART" id="SM00279">
    <property type="entry name" value="HhH2"/>
    <property type="match status" value="1"/>
</dbReference>
<sequence length="948" mass="108664">MRNTIILVDTFGYFFRSYYALPSLQNSKHFPTSLLTGFSHFLFNLYKENPNTCIIFALEGSGINRRKEIYPLYKANRQEAPKDLLLQLPIAIEWLEKMQIPQVTFDGYEADDCIASLANLAISKGLEVQIISHDKDLYQLINEQISLFDYTRKRKITAKECQEKFGVLPHEFITYQSIVGDSSDNIPGIRGIGTKGAQRILAHFKDLSSLYETLHNDESKLVALFGKRITNLIAEHEDLAYLSRSLVTLRTDLLADYDFFALQNDNNPMPLLKIQPELEEYELHKILSYLVNYQPELATQEQAIQRQSNAADSIKGHKEQIPPISPNNTNNKFHFVSHALTDSEELFKILESIPKETVIAYDCETDGLNVRENRIVGFSFCFDGINGYYVPFLHGIAKEEKQETLLDTTHDSIKQISIQEAKQALEILFSHTLVGHNIKFDIGMAWHNFGILPTRPIKDSMILAWLLNSHQSVSLDNLMREYFGHQMIAFDDIVAKGETFDRVAIEVASQYASEDAVATYQLYNRLESLCPPDLLRLANDVEYPFILTLCFMEDSGIAIDREYFLNLKQEFTKKLHSLQQQIYQECGHEFNINSPKQLAEVLFHHLKLDSTHNKSLSTNEAVLQNLLDSHPVISSLLHYREAFKLLSTYIEPLLKLSKTQHRVYTSFIQTGTNTGRLSSKSPNLQNIPVRSELGKNIRAGFVAEHGNMLVSLDYSQIELRLLAHFSQDSSLIESFNNDADIHAETAKKIFQAEFENTDSDKRVYLRSAAKSINFGLIYGMGARKLAQTLRISNTEAKKYIQSYFASFPTVKKYLEYKKEEILQKGYSETLLGRRRCFDFLNATEFMRQNFLREGVNAIFQGSAADLIKLSMNAIFKNLADFHIDSNSREVYPKARMLLQVHDELIFEIEESRVKNLAYLIKEVMENVYHLEVPLVCNIAFGKSWADLK</sequence>
<keyword evidence="21" id="KW-1185">Reference proteome</keyword>
<dbReference type="Pfam" id="PF01367">
    <property type="entry name" value="5_3_exonuc"/>
    <property type="match status" value="1"/>
</dbReference>
<dbReference type="PANTHER" id="PTHR10133">
    <property type="entry name" value="DNA POLYMERASE I"/>
    <property type="match status" value="1"/>
</dbReference>
<dbReference type="InterPro" id="IPR002421">
    <property type="entry name" value="5-3_exonuclease"/>
</dbReference>
<evidence type="ECO:0000256" key="4">
    <source>
        <dbReference type="ARBA" id="ARBA00022679"/>
    </source>
</evidence>
<evidence type="ECO:0000256" key="2">
    <source>
        <dbReference type="ARBA" id="ARBA00012417"/>
    </source>
</evidence>
<dbReference type="FunFam" id="1.20.1060.10:FF:000001">
    <property type="entry name" value="DNA polymerase I"/>
    <property type="match status" value="1"/>
</dbReference>
<dbReference type="FunFam" id="1.10.150.20:FF:000002">
    <property type="entry name" value="DNA polymerase I"/>
    <property type="match status" value="1"/>
</dbReference>
<dbReference type="Proteomes" id="UP000256424">
    <property type="component" value="Unassembled WGS sequence"/>
</dbReference>
<dbReference type="Gene3D" id="3.30.420.10">
    <property type="entry name" value="Ribonuclease H-like superfamily/Ribonuclease H"/>
    <property type="match status" value="1"/>
</dbReference>
<keyword evidence="7" id="KW-0540">Nuclease</keyword>
<dbReference type="GO" id="GO:0003887">
    <property type="term" value="F:DNA-directed DNA polymerase activity"/>
    <property type="evidence" value="ECO:0007669"/>
    <property type="project" value="UniProtKB-UniRule"/>
</dbReference>
<dbReference type="NCBIfam" id="NF004397">
    <property type="entry name" value="PRK05755.1"/>
    <property type="match status" value="1"/>
</dbReference>
<dbReference type="RefSeq" id="WP_104763145.1">
    <property type="nucleotide sequence ID" value="NZ_FZPM01000014.1"/>
</dbReference>
<feature type="domain" description="DNA-directed DNA polymerase family A palm" evidence="19">
    <location>
        <begin position="694"/>
        <end position="912"/>
    </location>
</feature>
<evidence type="ECO:0000256" key="8">
    <source>
        <dbReference type="ARBA" id="ARBA00022763"/>
    </source>
</evidence>
<dbReference type="InterPro" id="IPR036279">
    <property type="entry name" value="5-3_exonuclease_C_sf"/>
</dbReference>
<proteinExistence type="inferred from homology"/>
<dbReference type="InterPro" id="IPR020046">
    <property type="entry name" value="5-3_exonucl_a-hlix_arch_N"/>
</dbReference>
<dbReference type="InterPro" id="IPR002562">
    <property type="entry name" value="3'-5'_exonuclease_dom"/>
</dbReference>
<evidence type="ECO:0000259" key="18">
    <source>
        <dbReference type="SMART" id="SM00475"/>
    </source>
</evidence>
<dbReference type="Gene3D" id="3.40.50.1010">
    <property type="entry name" value="5'-nuclease"/>
    <property type="match status" value="1"/>
</dbReference>
<dbReference type="AlphaFoldDB" id="A0A3D8J5V3"/>
<dbReference type="InterPro" id="IPR020045">
    <property type="entry name" value="DNA_polI_H3TH"/>
</dbReference>
<dbReference type="PROSITE" id="PS00447">
    <property type="entry name" value="DNA_POLYMERASE_A"/>
    <property type="match status" value="1"/>
</dbReference>
<dbReference type="PANTHER" id="PTHR10133:SF27">
    <property type="entry name" value="DNA POLYMERASE NU"/>
    <property type="match status" value="1"/>
</dbReference>
<dbReference type="Gene3D" id="1.20.1060.10">
    <property type="entry name" value="Taq DNA Polymerase, Chain T, domain 4"/>
    <property type="match status" value="1"/>
</dbReference>
<protein>
    <recommendedName>
        <fullName evidence="3 15">DNA polymerase I</fullName>
        <ecNumber evidence="2 15">2.7.7.7</ecNumber>
    </recommendedName>
</protein>
<dbReference type="InterPro" id="IPR019760">
    <property type="entry name" value="DNA-dir_DNA_pol_A_CS"/>
</dbReference>
<dbReference type="EMBL" id="NXLW01000004">
    <property type="protein sequence ID" value="RDU72869.1"/>
    <property type="molecule type" value="Genomic_DNA"/>
</dbReference>
<dbReference type="Gene3D" id="1.10.150.20">
    <property type="entry name" value="5' to 3' exonuclease, C-terminal subdomain"/>
    <property type="match status" value="2"/>
</dbReference>
<dbReference type="GO" id="GO:0006261">
    <property type="term" value="P:DNA-templated DNA replication"/>
    <property type="evidence" value="ECO:0007669"/>
    <property type="project" value="UniProtKB-UniRule"/>
</dbReference>
<evidence type="ECO:0000256" key="7">
    <source>
        <dbReference type="ARBA" id="ARBA00022722"/>
    </source>
</evidence>
<evidence type="ECO:0000259" key="17">
    <source>
        <dbReference type="SMART" id="SM00474"/>
    </source>
</evidence>
<evidence type="ECO:0000256" key="16">
    <source>
        <dbReference type="RuleBase" id="RU004460"/>
    </source>
</evidence>
<evidence type="ECO:0000256" key="14">
    <source>
        <dbReference type="ARBA" id="ARBA00049244"/>
    </source>
</evidence>
<feature type="domain" description="3'-5' exonuclease" evidence="17">
    <location>
        <begin position="337"/>
        <end position="531"/>
    </location>
</feature>
<gene>
    <name evidence="16" type="primary">polA</name>
    <name evidence="20" type="ORF">CQA66_02995</name>
</gene>
<dbReference type="FunFam" id="1.10.150.20:FF:000003">
    <property type="entry name" value="DNA polymerase I"/>
    <property type="match status" value="1"/>
</dbReference>
<name>A0A3D8J5V3_9HELI</name>
<dbReference type="CDD" id="cd09859">
    <property type="entry name" value="PIN_53EXO"/>
    <property type="match status" value="1"/>
</dbReference>
<evidence type="ECO:0000256" key="10">
    <source>
        <dbReference type="ARBA" id="ARBA00022839"/>
    </source>
</evidence>
<dbReference type="InterPro" id="IPR043502">
    <property type="entry name" value="DNA/RNA_pol_sf"/>
</dbReference>
<dbReference type="Gene3D" id="3.30.70.370">
    <property type="match status" value="1"/>
</dbReference>
<dbReference type="CDD" id="cd09898">
    <property type="entry name" value="H3TH_53EXO"/>
    <property type="match status" value="1"/>
</dbReference>
<keyword evidence="5 16" id="KW-0548">Nucleotidyltransferase</keyword>
<evidence type="ECO:0000256" key="13">
    <source>
        <dbReference type="ARBA" id="ARBA00023204"/>
    </source>
</evidence>
<dbReference type="SUPFAM" id="SSF88723">
    <property type="entry name" value="PIN domain-like"/>
    <property type="match status" value="1"/>
</dbReference>
<keyword evidence="13 16" id="KW-0234">DNA repair</keyword>
<keyword evidence="12 16" id="KW-0238">DNA-binding</keyword>
<dbReference type="GO" id="GO:0003677">
    <property type="term" value="F:DNA binding"/>
    <property type="evidence" value="ECO:0007669"/>
    <property type="project" value="UniProtKB-UniRule"/>
</dbReference>
<dbReference type="NCBIfam" id="TIGR00593">
    <property type="entry name" value="pola"/>
    <property type="match status" value="1"/>
</dbReference>
<dbReference type="Pfam" id="PF01612">
    <property type="entry name" value="DNA_pol_A_exo1"/>
    <property type="match status" value="1"/>
</dbReference>
<evidence type="ECO:0000313" key="21">
    <source>
        <dbReference type="Proteomes" id="UP000256424"/>
    </source>
</evidence>